<dbReference type="AlphaFoldDB" id="A0A5J4QBR5"/>
<protein>
    <submittedName>
        <fullName evidence="2">Uncharacterized protein</fullName>
    </submittedName>
</protein>
<organism evidence="2">
    <name type="scientific">termite gut metagenome</name>
    <dbReference type="NCBI Taxonomy" id="433724"/>
    <lineage>
        <taxon>unclassified sequences</taxon>
        <taxon>metagenomes</taxon>
        <taxon>organismal metagenomes</taxon>
    </lineage>
</organism>
<evidence type="ECO:0000313" key="2">
    <source>
        <dbReference type="EMBL" id="KAA6318962.1"/>
    </source>
</evidence>
<feature type="compositionally biased region" description="Basic residues" evidence="1">
    <location>
        <begin position="7"/>
        <end position="16"/>
    </location>
</feature>
<proteinExistence type="predicted"/>
<gene>
    <name evidence="2" type="ORF">EZS27_031089</name>
</gene>
<accession>A0A5J4QBR5</accession>
<reference evidence="2" key="1">
    <citation type="submission" date="2019-03" db="EMBL/GenBank/DDBJ databases">
        <title>Single cell metagenomics reveals metabolic interactions within the superorganism composed of flagellate Streblomastix strix and complex community of Bacteroidetes bacteria on its surface.</title>
        <authorList>
            <person name="Treitli S.C."/>
            <person name="Kolisko M."/>
            <person name="Husnik F."/>
            <person name="Keeling P."/>
            <person name="Hampl V."/>
        </authorList>
    </citation>
    <scope>NUCLEOTIDE SEQUENCE</scope>
    <source>
        <strain evidence="2">STM</strain>
    </source>
</reference>
<feature type="region of interest" description="Disordered" evidence="1">
    <location>
        <begin position="1"/>
        <end position="37"/>
    </location>
</feature>
<dbReference type="EMBL" id="SNRY01004033">
    <property type="protein sequence ID" value="KAA6318962.1"/>
    <property type="molecule type" value="Genomic_DNA"/>
</dbReference>
<comment type="caution">
    <text evidence="2">The sequence shown here is derived from an EMBL/GenBank/DDBJ whole genome shotgun (WGS) entry which is preliminary data.</text>
</comment>
<name>A0A5J4QBR5_9ZZZZ</name>
<sequence length="54" mass="6501">MKVNHNPNRHKEKVRKLLTSEEGLYHRSRRPIEPEGKQRQINNTIVLDILEKKK</sequence>
<evidence type="ECO:0000256" key="1">
    <source>
        <dbReference type="SAM" id="MobiDB-lite"/>
    </source>
</evidence>